<comment type="caution">
    <text evidence="2">The sequence shown here is derived from an EMBL/GenBank/DDBJ whole genome shotgun (WGS) entry which is preliminary data.</text>
</comment>
<feature type="domain" description="VWFA" evidence="1">
    <location>
        <begin position="7"/>
        <end position="206"/>
    </location>
</feature>
<reference evidence="2" key="1">
    <citation type="submission" date="2022-03" db="EMBL/GenBank/DDBJ databases">
        <authorList>
            <person name="Martin C."/>
        </authorList>
    </citation>
    <scope>NUCLEOTIDE SEQUENCE</scope>
</reference>
<protein>
    <recommendedName>
        <fullName evidence="1">VWFA domain-containing protein</fullName>
    </recommendedName>
</protein>
<dbReference type="PANTHER" id="PTHR24020">
    <property type="entry name" value="COLLAGEN ALPHA"/>
    <property type="match status" value="1"/>
</dbReference>
<dbReference type="Pfam" id="PF00092">
    <property type="entry name" value="VWA"/>
    <property type="match status" value="1"/>
</dbReference>
<name>A0A8S4Q0T7_OWEFU</name>
<dbReference type="PROSITE" id="PS50234">
    <property type="entry name" value="VWFA"/>
    <property type="match status" value="1"/>
</dbReference>
<dbReference type="InterPro" id="IPR036465">
    <property type="entry name" value="vWFA_dom_sf"/>
</dbReference>
<evidence type="ECO:0000259" key="1">
    <source>
        <dbReference type="PROSITE" id="PS50234"/>
    </source>
</evidence>
<accession>A0A8S4Q0T7</accession>
<dbReference type="InterPro" id="IPR050525">
    <property type="entry name" value="ECM_Assembly_Org"/>
</dbReference>
<proteinExistence type="predicted"/>
<dbReference type="PANTHER" id="PTHR24020:SF20">
    <property type="entry name" value="PH DOMAIN-CONTAINING PROTEIN"/>
    <property type="match status" value="1"/>
</dbReference>
<dbReference type="InterPro" id="IPR002035">
    <property type="entry name" value="VWF_A"/>
</dbReference>
<dbReference type="AlphaFoldDB" id="A0A8S4Q0T7"/>
<evidence type="ECO:0000313" key="3">
    <source>
        <dbReference type="Proteomes" id="UP000749559"/>
    </source>
</evidence>
<dbReference type="CDD" id="cd00198">
    <property type="entry name" value="vWFA"/>
    <property type="match status" value="1"/>
</dbReference>
<dbReference type="SUPFAM" id="SSF53300">
    <property type="entry name" value="vWA-like"/>
    <property type="match status" value="1"/>
</dbReference>
<organism evidence="2 3">
    <name type="scientific">Owenia fusiformis</name>
    <name type="common">Polychaete worm</name>
    <dbReference type="NCBI Taxonomy" id="6347"/>
    <lineage>
        <taxon>Eukaryota</taxon>
        <taxon>Metazoa</taxon>
        <taxon>Spiralia</taxon>
        <taxon>Lophotrochozoa</taxon>
        <taxon>Annelida</taxon>
        <taxon>Polychaeta</taxon>
        <taxon>Sedentaria</taxon>
        <taxon>Canalipalpata</taxon>
        <taxon>Sabellida</taxon>
        <taxon>Oweniida</taxon>
        <taxon>Oweniidae</taxon>
        <taxon>Owenia</taxon>
    </lineage>
</organism>
<dbReference type="Proteomes" id="UP000749559">
    <property type="component" value="Unassembled WGS sequence"/>
</dbReference>
<sequence length="217" mass="24215">RCTKKIDLCLVLDRSISIKSEDIAKAKDFLKELSDSFLITYDENSAIHWQAAMIGVSSYNTRVYQHVLGHECRDNACVRDEIDAIPNTNADFTETDDALENVLAQCLSLDNTRGGGIPRVTMLANDGNTWETGTTYINSKKTIKVADKLKKNGIDTDVAGLPNHEDNVGIDEWKAIASNFIFDLRVKPDSDFKPDFDDLKPIVGRVARLLCEKYGVE</sequence>
<dbReference type="SMART" id="SM00327">
    <property type="entry name" value="VWA"/>
    <property type="match status" value="1"/>
</dbReference>
<dbReference type="EMBL" id="CAIIXF020000011">
    <property type="protein sequence ID" value="CAH1799878.1"/>
    <property type="molecule type" value="Genomic_DNA"/>
</dbReference>
<dbReference type="Gene3D" id="3.40.50.410">
    <property type="entry name" value="von Willebrand factor, type A domain"/>
    <property type="match status" value="1"/>
</dbReference>
<evidence type="ECO:0000313" key="2">
    <source>
        <dbReference type="EMBL" id="CAH1799878.1"/>
    </source>
</evidence>
<feature type="non-terminal residue" evidence="2">
    <location>
        <position position="1"/>
    </location>
</feature>
<keyword evidence="3" id="KW-1185">Reference proteome</keyword>
<gene>
    <name evidence="2" type="ORF">OFUS_LOCUS23841</name>
</gene>